<name>A0ABP8NXZ2_9NOCA</name>
<reference evidence="3" key="1">
    <citation type="journal article" date="2019" name="Int. J. Syst. Evol. Microbiol.">
        <title>The Global Catalogue of Microorganisms (GCM) 10K type strain sequencing project: providing services to taxonomists for standard genome sequencing and annotation.</title>
        <authorList>
            <consortium name="The Broad Institute Genomics Platform"/>
            <consortium name="The Broad Institute Genome Sequencing Center for Infectious Disease"/>
            <person name="Wu L."/>
            <person name="Ma J."/>
        </authorList>
    </citation>
    <scope>NUCLEOTIDE SEQUENCE [LARGE SCALE GENOMIC DNA]</scope>
    <source>
        <strain evidence="3">JCM 32206</strain>
    </source>
</reference>
<feature type="compositionally biased region" description="Basic and acidic residues" evidence="1">
    <location>
        <begin position="49"/>
        <end position="69"/>
    </location>
</feature>
<proteinExistence type="predicted"/>
<comment type="caution">
    <text evidence="2">The sequence shown here is derived from an EMBL/GenBank/DDBJ whole genome shotgun (WGS) entry which is preliminary data.</text>
</comment>
<evidence type="ECO:0000256" key="1">
    <source>
        <dbReference type="SAM" id="MobiDB-lite"/>
    </source>
</evidence>
<keyword evidence="3" id="KW-1185">Reference proteome</keyword>
<sequence length="81" mass="8881">MRTYNGGPAHAHVIPAGTELWRVHRTHSSHPANSFNSTNIAPLVNPRGIDLRRERIPRQGRFDPVHDDTLCSGGSSPGGYL</sequence>
<evidence type="ECO:0000313" key="2">
    <source>
        <dbReference type="EMBL" id="GAA4474292.1"/>
    </source>
</evidence>
<organism evidence="2 3">
    <name type="scientific">Rhodococcus olei</name>
    <dbReference type="NCBI Taxonomy" id="2161675"/>
    <lineage>
        <taxon>Bacteria</taxon>
        <taxon>Bacillati</taxon>
        <taxon>Actinomycetota</taxon>
        <taxon>Actinomycetes</taxon>
        <taxon>Mycobacteriales</taxon>
        <taxon>Nocardiaceae</taxon>
        <taxon>Rhodococcus</taxon>
    </lineage>
</organism>
<dbReference type="EMBL" id="BAABFB010000023">
    <property type="protein sequence ID" value="GAA4474292.1"/>
    <property type="molecule type" value="Genomic_DNA"/>
</dbReference>
<dbReference type="Proteomes" id="UP001501183">
    <property type="component" value="Unassembled WGS sequence"/>
</dbReference>
<gene>
    <name evidence="2" type="ORF">GCM10023094_09630</name>
</gene>
<feature type="region of interest" description="Disordered" evidence="1">
    <location>
        <begin position="25"/>
        <end position="81"/>
    </location>
</feature>
<accession>A0ABP8NXZ2</accession>
<dbReference type="RefSeq" id="WP_345342621.1">
    <property type="nucleotide sequence ID" value="NZ_BAABFB010000023.1"/>
</dbReference>
<evidence type="ECO:0000313" key="3">
    <source>
        <dbReference type="Proteomes" id="UP001501183"/>
    </source>
</evidence>
<protein>
    <submittedName>
        <fullName evidence="2">Uncharacterized protein</fullName>
    </submittedName>
</protein>
<feature type="compositionally biased region" description="Polar residues" evidence="1">
    <location>
        <begin position="29"/>
        <end position="40"/>
    </location>
</feature>